<dbReference type="AlphaFoldDB" id="W1NKI9"/>
<keyword evidence="2" id="KW-1185">Reference proteome</keyword>
<organism evidence="1 2">
    <name type="scientific">Amborella trichopoda</name>
    <dbReference type="NCBI Taxonomy" id="13333"/>
    <lineage>
        <taxon>Eukaryota</taxon>
        <taxon>Viridiplantae</taxon>
        <taxon>Streptophyta</taxon>
        <taxon>Embryophyta</taxon>
        <taxon>Tracheophyta</taxon>
        <taxon>Spermatophyta</taxon>
        <taxon>Magnoliopsida</taxon>
        <taxon>Amborellales</taxon>
        <taxon>Amborellaceae</taxon>
        <taxon>Amborella</taxon>
    </lineage>
</organism>
<evidence type="ECO:0000313" key="1">
    <source>
        <dbReference type="EMBL" id="ERM95991.1"/>
    </source>
</evidence>
<dbReference type="Gramene" id="ERM95991">
    <property type="protein sequence ID" value="ERM95991"/>
    <property type="gene ID" value="AMTR_s00129p00030090"/>
</dbReference>
<gene>
    <name evidence="1" type="ORF">AMTR_s00129p00030090</name>
</gene>
<dbReference type="Proteomes" id="UP000017836">
    <property type="component" value="Unassembled WGS sequence"/>
</dbReference>
<evidence type="ECO:0000313" key="2">
    <source>
        <dbReference type="Proteomes" id="UP000017836"/>
    </source>
</evidence>
<reference evidence="2" key="1">
    <citation type="journal article" date="2013" name="Science">
        <title>The Amborella genome and the evolution of flowering plants.</title>
        <authorList>
            <consortium name="Amborella Genome Project"/>
        </authorList>
    </citation>
    <scope>NUCLEOTIDE SEQUENCE [LARGE SCALE GENOMIC DNA]</scope>
</reference>
<dbReference type="HOGENOM" id="CLU_2963932_0_0_1"/>
<accession>W1NKI9</accession>
<proteinExistence type="predicted"/>
<name>W1NKI9_AMBTC</name>
<protein>
    <submittedName>
        <fullName evidence="1">Uncharacterized protein</fullName>
    </submittedName>
</protein>
<sequence>MSVPVCRLQECQQAWPEGSNNPSATTTRCELWRDSHKPTMYVPVCRLSRMPRSLAEGFQ</sequence>
<dbReference type="EMBL" id="KI397331">
    <property type="protein sequence ID" value="ERM95991.1"/>
    <property type="molecule type" value="Genomic_DNA"/>
</dbReference>